<reference evidence="1 2" key="1">
    <citation type="submission" date="2020-08" db="EMBL/GenBank/DDBJ databases">
        <title>Genomic Encyclopedia of Type Strains, Phase IV (KMG-IV): sequencing the most valuable type-strain genomes for metagenomic binning, comparative biology and taxonomic classification.</title>
        <authorList>
            <person name="Goeker M."/>
        </authorList>
    </citation>
    <scope>NUCLEOTIDE SEQUENCE [LARGE SCALE GENOMIC DNA]</scope>
    <source>
        <strain evidence="1 2">DSM 19163</strain>
    </source>
</reference>
<evidence type="ECO:0000313" key="2">
    <source>
        <dbReference type="Proteomes" id="UP000579136"/>
    </source>
</evidence>
<accession>A0A9Q2CYD2</accession>
<dbReference type="RefSeq" id="WP_183672958.1">
    <property type="nucleotide sequence ID" value="NZ_CBCRYX010000001.1"/>
</dbReference>
<dbReference type="Proteomes" id="UP000579136">
    <property type="component" value="Unassembled WGS sequence"/>
</dbReference>
<dbReference type="AlphaFoldDB" id="A0A9Q2CYD2"/>
<keyword evidence="2" id="KW-1185">Reference proteome</keyword>
<comment type="caution">
    <text evidence="1">The sequence shown here is derived from an EMBL/GenBank/DDBJ whole genome shotgun (WGS) entry which is preliminary data.</text>
</comment>
<organism evidence="1 2">
    <name type="scientific">Nosocomiicoccus ampullae</name>
    <dbReference type="NCBI Taxonomy" id="489910"/>
    <lineage>
        <taxon>Bacteria</taxon>
        <taxon>Bacillati</taxon>
        <taxon>Bacillota</taxon>
        <taxon>Bacilli</taxon>
        <taxon>Bacillales</taxon>
        <taxon>Staphylococcaceae</taxon>
        <taxon>Nosocomiicoccus</taxon>
    </lineage>
</organism>
<protein>
    <recommendedName>
        <fullName evidence="3">DoxX family protein</fullName>
    </recommendedName>
</protein>
<proteinExistence type="predicted"/>
<gene>
    <name evidence="1" type="ORF">HNQ45_000407</name>
</gene>
<evidence type="ECO:0000313" key="1">
    <source>
        <dbReference type="EMBL" id="MBB5175537.1"/>
    </source>
</evidence>
<sequence length="115" mass="12483">MFRHIINWYLASQLYQPGLSKVKANGEVGEEVEKKFNVNSNEMLIVGYLESIGAVLLSLSLVSKTFGRLGAFMASTVMSVAAAKHYLAGDSFKDTKPALKLASLSILSLLSSLKK</sequence>
<dbReference type="EMBL" id="JACHHF010000002">
    <property type="protein sequence ID" value="MBB5175537.1"/>
    <property type="molecule type" value="Genomic_DNA"/>
</dbReference>
<name>A0A9Q2CYD2_9STAP</name>
<evidence type="ECO:0008006" key="3">
    <source>
        <dbReference type="Google" id="ProtNLM"/>
    </source>
</evidence>